<evidence type="ECO:0000313" key="8">
    <source>
        <dbReference type="Proteomes" id="UP000249723"/>
    </source>
</evidence>
<keyword evidence="4" id="KW-0067">ATP-binding</keyword>
<evidence type="ECO:0000256" key="4">
    <source>
        <dbReference type="ARBA" id="ARBA00022840"/>
    </source>
</evidence>
<dbReference type="PROSITE" id="PS00455">
    <property type="entry name" value="AMP_BINDING"/>
    <property type="match status" value="1"/>
</dbReference>
<evidence type="ECO:0000313" key="7">
    <source>
        <dbReference type="EMBL" id="SCZ87268.1"/>
    </source>
</evidence>
<dbReference type="PANTHER" id="PTHR42921:SF1">
    <property type="entry name" value="ACETOACETYL-COA SYNTHETASE"/>
    <property type="match status" value="1"/>
</dbReference>
<dbReference type="PANTHER" id="PTHR42921">
    <property type="entry name" value="ACETOACETYL-COA SYNTHETASE"/>
    <property type="match status" value="1"/>
</dbReference>
<dbReference type="NCBIfam" id="TIGR01217">
    <property type="entry name" value="ac_ac_CoA_syn"/>
    <property type="match status" value="1"/>
</dbReference>
<dbReference type="AlphaFoldDB" id="A0A2X0K7M8"/>
<dbReference type="InterPro" id="IPR000873">
    <property type="entry name" value="AMP-dep_synth/lig_dom"/>
</dbReference>
<keyword evidence="8" id="KW-1185">Reference proteome</keyword>
<dbReference type="STRING" id="289078.A0A2X0K7M8"/>
<dbReference type="Proteomes" id="UP000249723">
    <property type="component" value="Unassembled WGS sequence"/>
</dbReference>
<evidence type="ECO:0000256" key="2">
    <source>
        <dbReference type="ARBA" id="ARBA00022598"/>
    </source>
</evidence>
<dbReference type="GO" id="GO:0006629">
    <property type="term" value="P:lipid metabolic process"/>
    <property type="evidence" value="ECO:0007669"/>
    <property type="project" value="InterPro"/>
</dbReference>
<dbReference type="GO" id="GO:0005524">
    <property type="term" value="F:ATP binding"/>
    <property type="evidence" value="ECO:0007669"/>
    <property type="project" value="UniProtKB-KW"/>
</dbReference>
<reference evidence="8" key="1">
    <citation type="submission" date="2016-10" db="EMBL/GenBank/DDBJ databases">
        <authorList>
            <person name="Jeantristanb JTB J.-T."/>
            <person name="Ricardo R."/>
        </authorList>
    </citation>
    <scope>NUCLEOTIDE SEQUENCE [LARGE SCALE GENOMIC DNA]</scope>
</reference>
<evidence type="ECO:0000256" key="1">
    <source>
        <dbReference type="ARBA" id="ARBA00006432"/>
    </source>
</evidence>
<dbReference type="OrthoDB" id="10253869at2759"/>
<accession>A0A2X0K7M8</accession>
<keyword evidence="2" id="KW-0436">Ligase</keyword>
<dbReference type="Gene3D" id="3.40.50.12780">
    <property type="entry name" value="N-terminal domain of ligase-like"/>
    <property type="match status" value="1"/>
</dbReference>
<keyword evidence="3" id="KW-0547">Nucleotide-binding</keyword>
<evidence type="ECO:0000259" key="6">
    <source>
        <dbReference type="Pfam" id="PF16177"/>
    </source>
</evidence>
<evidence type="ECO:0000259" key="5">
    <source>
        <dbReference type="Pfam" id="PF00501"/>
    </source>
</evidence>
<dbReference type="InterPro" id="IPR020845">
    <property type="entry name" value="AMP-binding_CS"/>
</dbReference>
<dbReference type="SUPFAM" id="SSF56801">
    <property type="entry name" value="Acetyl-CoA synthetase-like"/>
    <property type="match status" value="1"/>
</dbReference>
<dbReference type="InterPro" id="IPR005914">
    <property type="entry name" value="Acac_CoA_synth"/>
</dbReference>
<name>A0A2X0K7M8_9BASI</name>
<dbReference type="Pfam" id="PF16177">
    <property type="entry name" value="ACAS_N"/>
    <property type="match status" value="1"/>
</dbReference>
<feature type="domain" description="Acetyl-coenzyme A synthetase N-terminal" evidence="6">
    <location>
        <begin position="36"/>
        <end position="95"/>
    </location>
</feature>
<dbReference type="InterPro" id="IPR032387">
    <property type="entry name" value="ACAS_N"/>
</dbReference>
<dbReference type="GO" id="GO:0030729">
    <property type="term" value="F:acetoacetate-CoA ligase activity"/>
    <property type="evidence" value="ECO:0007669"/>
    <property type="project" value="InterPro"/>
</dbReference>
<dbReference type="Pfam" id="PF00501">
    <property type="entry name" value="AMP-binding"/>
    <property type="match status" value="1"/>
</dbReference>
<dbReference type="EMBL" id="FMWP01000010">
    <property type="protein sequence ID" value="SCZ87268.1"/>
    <property type="molecule type" value="Genomic_DNA"/>
</dbReference>
<protein>
    <submittedName>
        <fullName evidence="7">BZ3500_MvSof-1268-A1-R1_Chr2-2g04734 protein</fullName>
    </submittedName>
</protein>
<organism evidence="7 8">
    <name type="scientific">Microbotryum saponariae</name>
    <dbReference type="NCBI Taxonomy" id="289078"/>
    <lineage>
        <taxon>Eukaryota</taxon>
        <taxon>Fungi</taxon>
        <taxon>Dikarya</taxon>
        <taxon>Basidiomycota</taxon>
        <taxon>Pucciniomycotina</taxon>
        <taxon>Microbotryomycetes</taxon>
        <taxon>Microbotryales</taxon>
        <taxon>Microbotryaceae</taxon>
        <taxon>Microbotryum</taxon>
    </lineage>
</organism>
<dbReference type="InterPro" id="IPR045851">
    <property type="entry name" value="AMP-bd_C_sf"/>
</dbReference>
<comment type="similarity">
    <text evidence="1">Belongs to the ATP-dependent AMP-binding enzyme family.</text>
</comment>
<proteinExistence type="inferred from homology"/>
<evidence type="ECO:0000256" key="3">
    <source>
        <dbReference type="ARBA" id="ARBA00022741"/>
    </source>
</evidence>
<sequence>MAASQMLWEPQNVEQTQMYAFKKHIERKYSVSLDDYAALHQWSIDNIPQFWEEVWEWTDRPVVASRKWDKVIDLTVPMQAIPAWFEGARLNWAENMLRPEFRTSNKIALIQVVEPEPSAPLSYTRMSYASLYSIVHSTSLALSAKGLKPGDILGYYGPTSLASVVFCLAATSLGAIWSSAASDFGSKGVLERFEQFGDNLFGIVCVDGVRYNGKRIDQRKKVNDVLEGLRKNRGERALPVILVDYLQEGLPEPSQEGWTSELTLRSEGEEMKRKSGAEMEFYQTSFDHPLWVLFSSGTTGKPKPIVHRSGGMLLQSKKEHMIHGDLSEKDVFFYYTTPGWMMYNYLVSGMQTGASVIVYDGSPLWKPELLWQMADELAVSVFGTVRLCSFVQSAKYIDVLSKGYSPNQHFKLAALRQVLSTGSPLKPESFVWVYQNIKKNILLGSITGGTDICSLFAGHNAMLPVYEGEIQSLGLGMAVESYSDDGKSLPRGEQGDLVCTKPFPCMPVYFWNDEGNARYQASYFDKFEGVWAHGDFCIITPSQKGNGGGLLMLGRSDGVLNPSGVRFGSSEIYEVMDTFPSSMISDALVVGQKTQGGADERVVLFVKVASGQALTDEMVKEIKLKIRSARSARHVPERIVEVTDVPYTVNGKKVEIPIKKLLTGAPLSSINFATLSNPECLEEYVQLGQRLRAEVA</sequence>
<dbReference type="Gene3D" id="3.30.300.30">
    <property type="match status" value="1"/>
</dbReference>
<dbReference type="InterPro" id="IPR042099">
    <property type="entry name" value="ANL_N_sf"/>
</dbReference>
<dbReference type="NCBIfam" id="NF002937">
    <property type="entry name" value="PRK03584.1"/>
    <property type="match status" value="1"/>
</dbReference>
<feature type="domain" description="AMP-dependent synthetase/ligase" evidence="5">
    <location>
        <begin position="104"/>
        <end position="502"/>
    </location>
</feature>
<gene>
    <name evidence="7" type="ORF">BZ3500_MVSOF-1268-A1-R1_CHR2-2G04734</name>
</gene>